<dbReference type="RefSeq" id="WP_178009700.1">
    <property type="nucleotide sequence ID" value="NZ_CP058316.1"/>
</dbReference>
<accession>A0A7D5EQT9</accession>
<organism evidence="3 4">
    <name type="scientific">Microbacterium oleivorans</name>
    <dbReference type="NCBI Taxonomy" id="273677"/>
    <lineage>
        <taxon>Bacteria</taxon>
        <taxon>Bacillati</taxon>
        <taxon>Actinomycetota</taxon>
        <taxon>Actinomycetes</taxon>
        <taxon>Micrococcales</taxon>
        <taxon>Microbacteriaceae</taxon>
        <taxon>Microbacterium</taxon>
    </lineage>
</organism>
<sequence>MTRSTRTPAVLAAVLGGGLAVIGSTQPWLEATLRDGAHAVLPVPGTEALPLVTPLGLAALALGLALSIVGTVLRYVFGAIGVLIGGMLFAASLRIALTAPPEAVVGVVADTTGLTGVAAVEALVSGIAVTAWPWITAVGALLIAAGCVVTLATARSWRSTARRYRTDPAAETARPRGSRPHDAHDPIDSWDDLSRGSDPTA</sequence>
<evidence type="ECO:0000256" key="2">
    <source>
        <dbReference type="SAM" id="Phobius"/>
    </source>
</evidence>
<feature type="compositionally biased region" description="Basic and acidic residues" evidence="1">
    <location>
        <begin position="179"/>
        <end position="195"/>
    </location>
</feature>
<dbReference type="EMBL" id="CP058316">
    <property type="protein sequence ID" value="QLD10525.1"/>
    <property type="molecule type" value="Genomic_DNA"/>
</dbReference>
<protein>
    <submittedName>
        <fullName evidence="3">Trp biosynthesis-associated membrane protein</fullName>
    </submittedName>
</protein>
<dbReference type="InterPro" id="IPR019051">
    <property type="entry name" value="Trp_biosyn_TM_oprn/chp"/>
</dbReference>
<evidence type="ECO:0000313" key="4">
    <source>
        <dbReference type="Proteomes" id="UP000509638"/>
    </source>
</evidence>
<feature type="transmembrane region" description="Helical" evidence="2">
    <location>
        <begin position="76"/>
        <end position="97"/>
    </location>
</feature>
<evidence type="ECO:0000313" key="3">
    <source>
        <dbReference type="EMBL" id="QLD10525.1"/>
    </source>
</evidence>
<keyword evidence="2" id="KW-0812">Transmembrane</keyword>
<reference evidence="3 4" key="1">
    <citation type="submission" date="2020-06" db="EMBL/GenBank/DDBJ databases">
        <authorList>
            <person name="Jo H."/>
        </authorList>
    </citation>
    <scope>NUCLEOTIDE SEQUENCE [LARGE SCALE GENOMIC DNA]</scope>
    <source>
        <strain evidence="3 4">I46</strain>
    </source>
</reference>
<feature type="transmembrane region" description="Helical" evidence="2">
    <location>
        <begin position="49"/>
        <end position="69"/>
    </location>
</feature>
<proteinExistence type="predicted"/>
<gene>
    <name evidence="3" type="ORF">HW566_01250</name>
</gene>
<keyword evidence="2" id="KW-0472">Membrane</keyword>
<dbReference type="Proteomes" id="UP000509638">
    <property type="component" value="Chromosome"/>
</dbReference>
<keyword evidence="2" id="KW-1133">Transmembrane helix</keyword>
<feature type="transmembrane region" description="Helical" evidence="2">
    <location>
        <begin position="131"/>
        <end position="154"/>
    </location>
</feature>
<name>A0A7D5EQT9_9MICO</name>
<evidence type="ECO:0000256" key="1">
    <source>
        <dbReference type="SAM" id="MobiDB-lite"/>
    </source>
</evidence>
<dbReference type="Pfam" id="PF09534">
    <property type="entry name" value="Trp_oprn_chp"/>
    <property type="match status" value="1"/>
</dbReference>
<feature type="region of interest" description="Disordered" evidence="1">
    <location>
        <begin position="163"/>
        <end position="201"/>
    </location>
</feature>
<dbReference type="AlphaFoldDB" id="A0A7D5EQT9"/>